<gene>
    <name evidence="2" type="ORF">EX30DRAFT_71013</name>
</gene>
<proteinExistence type="predicted"/>
<evidence type="ECO:0000313" key="2">
    <source>
        <dbReference type="EMBL" id="TGZ79878.1"/>
    </source>
</evidence>
<sequence>MHHRPSDSPARPHPPRHISSRLLTTTENGGRKLPTIHRFGTHRRWSGCCIHPSIEFLFSVSLSLPVGHRTELPVHSLKGGDAIWILDPTAIHRDAQNSSANWWMLNSSARTEQLEIHQIVGLATTITITILTVVIDSHCGLTLDHDGRWMGCHVLLWCGRPST</sequence>
<reference evidence="2 3" key="1">
    <citation type="submission" date="2019-04" db="EMBL/GenBank/DDBJ databases">
        <title>Comparative genomics and transcriptomics to analyze fruiting body development in filamentous ascomycetes.</title>
        <authorList>
            <consortium name="DOE Joint Genome Institute"/>
            <person name="Lutkenhaus R."/>
            <person name="Traeger S."/>
            <person name="Breuer J."/>
            <person name="Kuo A."/>
            <person name="Lipzen A."/>
            <person name="Pangilinan J."/>
            <person name="Dilworth D."/>
            <person name="Sandor L."/>
            <person name="Poggeler S."/>
            <person name="Barry K."/>
            <person name="Grigoriev I.V."/>
            <person name="Nowrousian M."/>
        </authorList>
    </citation>
    <scope>NUCLEOTIDE SEQUENCE [LARGE SCALE GENOMIC DNA]</scope>
    <source>
        <strain evidence="2 3">CBS 389.68</strain>
    </source>
</reference>
<keyword evidence="3" id="KW-1185">Reference proteome</keyword>
<organism evidence="2 3">
    <name type="scientific">Ascodesmis nigricans</name>
    <dbReference type="NCBI Taxonomy" id="341454"/>
    <lineage>
        <taxon>Eukaryota</taxon>
        <taxon>Fungi</taxon>
        <taxon>Dikarya</taxon>
        <taxon>Ascomycota</taxon>
        <taxon>Pezizomycotina</taxon>
        <taxon>Pezizomycetes</taxon>
        <taxon>Pezizales</taxon>
        <taxon>Ascodesmidaceae</taxon>
        <taxon>Ascodesmis</taxon>
    </lineage>
</organism>
<evidence type="ECO:0000313" key="3">
    <source>
        <dbReference type="Proteomes" id="UP000298138"/>
    </source>
</evidence>
<feature type="region of interest" description="Disordered" evidence="1">
    <location>
        <begin position="1"/>
        <end position="29"/>
    </location>
</feature>
<protein>
    <submittedName>
        <fullName evidence="2">Uncharacterized protein</fullName>
    </submittedName>
</protein>
<dbReference type="InParanoid" id="A0A4S2MTN7"/>
<evidence type="ECO:0000256" key="1">
    <source>
        <dbReference type="SAM" id="MobiDB-lite"/>
    </source>
</evidence>
<accession>A0A4S2MTN7</accession>
<dbReference type="Proteomes" id="UP000298138">
    <property type="component" value="Unassembled WGS sequence"/>
</dbReference>
<name>A0A4S2MTN7_9PEZI</name>
<dbReference type="AlphaFoldDB" id="A0A4S2MTN7"/>
<dbReference type="EMBL" id="ML220128">
    <property type="protein sequence ID" value="TGZ79878.1"/>
    <property type="molecule type" value="Genomic_DNA"/>
</dbReference>